<dbReference type="SUPFAM" id="SSF100920">
    <property type="entry name" value="Heat shock protein 70kD (HSP70), peptide-binding domain"/>
    <property type="match status" value="1"/>
</dbReference>
<keyword evidence="7 9" id="KW-0346">Stress response</keyword>
<dbReference type="InterPro" id="IPR029047">
    <property type="entry name" value="HSP70_peptide-bd_sf"/>
</dbReference>
<dbReference type="GO" id="GO:0051082">
    <property type="term" value="F:unfolded protein binding"/>
    <property type="evidence" value="ECO:0007669"/>
    <property type="project" value="InterPro"/>
</dbReference>
<dbReference type="PROSITE" id="PS01036">
    <property type="entry name" value="HSP70_3"/>
    <property type="match status" value="1"/>
</dbReference>
<dbReference type="NCBIfam" id="TIGR02350">
    <property type="entry name" value="prok_dnaK"/>
    <property type="match status" value="1"/>
</dbReference>
<keyword evidence="8 9" id="KW-0143">Chaperone</keyword>
<dbReference type="FunFam" id="3.30.420.40:FF:000020">
    <property type="entry name" value="Chaperone protein HscA homolog"/>
    <property type="match status" value="1"/>
</dbReference>
<dbReference type="Gene3D" id="3.30.420.40">
    <property type="match status" value="2"/>
</dbReference>
<dbReference type="SUPFAM" id="SSF100934">
    <property type="entry name" value="Heat shock protein 70kD (HSP70), C-terminal subdomain"/>
    <property type="match status" value="1"/>
</dbReference>
<dbReference type="FunFam" id="3.90.640.10:FF:000003">
    <property type="entry name" value="Molecular chaperone DnaK"/>
    <property type="match status" value="1"/>
</dbReference>
<dbReference type="NCBIfam" id="NF003520">
    <property type="entry name" value="PRK05183.1"/>
    <property type="match status" value="1"/>
</dbReference>
<keyword evidence="6 9" id="KW-0067">ATP-binding</keyword>
<dbReference type="FunFam" id="3.30.420.40:FF:000004">
    <property type="entry name" value="Molecular chaperone DnaK"/>
    <property type="match status" value="1"/>
</dbReference>
<protein>
    <recommendedName>
        <fullName evidence="3 9">Chaperone protein DnaK</fullName>
    </recommendedName>
    <alternativeName>
        <fullName evidence="9">HSP70</fullName>
    </alternativeName>
    <alternativeName>
        <fullName evidence="9">Heat shock 70 kDa protein</fullName>
    </alternativeName>
    <alternativeName>
        <fullName evidence="9">Heat shock protein 70</fullName>
    </alternativeName>
</protein>
<gene>
    <name evidence="9" type="primary">dnaK</name>
    <name evidence="12" type="ORF">SAMN02745149_00436</name>
</gene>
<dbReference type="Proteomes" id="UP000190423">
    <property type="component" value="Unassembled WGS sequence"/>
</dbReference>
<comment type="induction">
    <text evidence="9">By stress conditions e.g. heat shock.</text>
</comment>
<feature type="modified residue" description="Phosphothreonine; by autocatalysis" evidence="9">
    <location>
        <position position="201"/>
    </location>
</feature>
<evidence type="ECO:0000256" key="2">
    <source>
        <dbReference type="ARBA" id="ARBA00007381"/>
    </source>
</evidence>
<dbReference type="InterPro" id="IPR012725">
    <property type="entry name" value="Chaperone_DnaK"/>
</dbReference>
<dbReference type="FunFam" id="1.20.1270.10:FF:000001">
    <property type="entry name" value="Molecular chaperone DnaK"/>
    <property type="match status" value="1"/>
</dbReference>
<evidence type="ECO:0000256" key="10">
    <source>
        <dbReference type="RuleBase" id="RU003322"/>
    </source>
</evidence>
<dbReference type="InterPro" id="IPR043129">
    <property type="entry name" value="ATPase_NBD"/>
</dbReference>
<feature type="compositionally biased region" description="Low complexity" evidence="11">
    <location>
        <begin position="604"/>
        <end position="633"/>
    </location>
</feature>
<accession>A0A1T4JJK2</accession>
<dbReference type="OrthoDB" id="9766019at2"/>
<evidence type="ECO:0000256" key="7">
    <source>
        <dbReference type="ARBA" id="ARBA00023016"/>
    </source>
</evidence>
<dbReference type="NCBIfam" id="NF001413">
    <property type="entry name" value="PRK00290.1"/>
    <property type="match status" value="1"/>
</dbReference>
<dbReference type="Gene3D" id="1.20.1270.10">
    <property type="match status" value="1"/>
</dbReference>
<dbReference type="GO" id="GO:0005737">
    <property type="term" value="C:cytoplasm"/>
    <property type="evidence" value="ECO:0007669"/>
    <property type="project" value="UniProtKB-ARBA"/>
</dbReference>
<evidence type="ECO:0000256" key="5">
    <source>
        <dbReference type="ARBA" id="ARBA00022741"/>
    </source>
</evidence>
<evidence type="ECO:0000256" key="1">
    <source>
        <dbReference type="ARBA" id="ARBA00002290"/>
    </source>
</evidence>
<dbReference type="AlphaFoldDB" id="A0A1T4JJK2"/>
<dbReference type="PROSITE" id="PS00297">
    <property type="entry name" value="HSP70_1"/>
    <property type="match status" value="1"/>
</dbReference>
<dbReference type="CDD" id="cd10234">
    <property type="entry name" value="ASKHA_NBD_HSP70_DnaK-like"/>
    <property type="match status" value="1"/>
</dbReference>
<proteinExistence type="evidence at transcript level"/>
<comment type="similarity">
    <text evidence="2 9 10">Belongs to the heat shock protein 70 family.</text>
</comment>
<evidence type="ECO:0000256" key="9">
    <source>
        <dbReference type="HAMAP-Rule" id="MF_00332"/>
    </source>
</evidence>
<evidence type="ECO:0000313" key="13">
    <source>
        <dbReference type="Proteomes" id="UP000190423"/>
    </source>
</evidence>
<dbReference type="PRINTS" id="PR00301">
    <property type="entry name" value="HEATSHOCK70"/>
</dbReference>
<dbReference type="SUPFAM" id="SSF53067">
    <property type="entry name" value="Actin-like ATPase domain"/>
    <property type="match status" value="2"/>
</dbReference>
<dbReference type="InterPro" id="IPR013126">
    <property type="entry name" value="Hsp_70_fam"/>
</dbReference>
<evidence type="ECO:0000256" key="6">
    <source>
        <dbReference type="ARBA" id="ARBA00022840"/>
    </source>
</evidence>
<organism evidence="12 13">
    <name type="scientific">Treponema porcinum</name>
    <dbReference type="NCBI Taxonomy" id="261392"/>
    <lineage>
        <taxon>Bacteria</taxon>
        <taxon>Pseudomonadati</taxon>
        <taxon>Spirochaetota</taxon>
        <taxon>Spirochaetia</taxon>
        <taxon>Spirochaetales</taxon>
        <taxon>Treponemataceae</taxon>
        <taxon>Treponema</taxon>
    </lineage>
</organism>
<dbReference type="FunFam" id="2.60.34.10:FF:000014">
    <property type="entry name" value="Chaperone protein DnaK HSP70"/>
    <property type="match status" value="1"/>
</dbReference>
<dbReference type="Pfam" id="PF00012">
    <property type="entry name" value="HSP70"/>
    <property type="match status" value="1"/>
</dbReference>
<sequence length="651" mass="69417">MSKIIGIDLGTTNSCVAVMENGEPVVIQNSEGGRTTPSIVGFTAKGDRIVGQPAKNQMVTNPKNTVYSVKRLIGHRFSELQGEATKLPYTVLDNGADCRVQIEQNGEKKQFSPQEISAFILQKMKKTAEDYLGEPVTEAVITVPAYFNDAQRQATKDAGKIAGLDVKRIINEPTAASLAFGFNKDQKQDKTIAVYDLGGGTFDISILELGDGVFEVKSTNGDTHLGGDDWDRAVINWLIAEFKKDSGIDLSNDAMAMQRLREAAENAKIQLSSQTSTDINLPFITADATGPKHLQKTLTRAQFEQMTDDLFERTKEPCRKALADAGISADKVDEVLLVGGSSRMPKVQEVVKSIFGKEGSRAVNPDEAVAVGAAIQGGVLKGDVKDVLLLDVTPLSLGIETMGGVFTKLIPRNTTIPTKKSQIFSTAADGQTAVSIHVLQGEREMAAQNRTLGNFDLVGIPAAPRGVPQIEVTFDIDANGIVHVSAKDLGTGKEQHIQITSSSGLSEDEINRMVKDAEANAAADKEKREAVDAKNEADSLIYATEKSLKDLGDKVSGADKQKIEDAVAALKKALESDNTSDIKAKTEELKQASYKIAEEVYKQQAAQGGAGAQGASDAGAGADAAGTDSAKSSNFDKGSAEDVDYEVKDDS</sequence>
<dbReference type="Gene3D" id="3.90.640.10">
    <property type="entry name" value="Actin, Chain A, domain 4"/>
    <property type="match status" value="1"/>
</dbReference>
<feature type="region of interest" description="Disordered" evidence="11">
    <location>
        <begin position="604"/>
        <end position="651"/>
    </location>
</feature>
<evidence type="ECO:0000256" key="3">
    <source>
        <dbReference type="ARBA" id="ARBA00014415"/>
    </source>
</evidence>
<reference evidence="12 13" key="1">
    <citation type="submission" date="2017-02" db="EMBL/GenBank/DDBJ databases">
        <authorList>
            <person name="Peterson S.W."/>
        </authorList>
    </citation>
    <scope>NUCLEOTIDE SEQUENCE [LARGE SCALE GENOMIC DNA]</scope>
    <source>
        <strain evidence="12 13">ATCC BAA-908</strain>
    </source>
</reference>
<evidence type="ECO:0000256" key="11">
    <source>
        <dbReference type="SAM" id="MobiDB-lite"/>
    </source>
</evidence>
<dbReference type="STRING" id="261392.SAMN02745149_00436"/>
<name>A0A1T4JJK2_TREPO</name>
<evidence type="ECO:0000256" key="8">
    <source>
        <dbReference type="ARBA" id="ARBA00023186"/>
    </source>
</evidence>
<dbReference type="EMBL" id="FUWG01000003">
    <property type="protein sequence ID" value="SJZ30308.1"/>
    <property type="molecule type" value="Genomic_DNA"/>
</dbReference>
<comment type="function">
    <text evidence="1 9">Acts as a chaperone.</text>
</comment>
<dbReference type="HAMAP" id="MF_00332">
    <property type="entry name" value="DnaK"/>
    <property type="match status" value="1"/>
</dbReference>
<keyword evidence="4 9" id="KW-0597">Phosphoprotein</keyword>
<dbReference type="GeneID" id="78315756"/>
<dbReference type="PROSITE" id="PS00329">
    <property type="entry name" value="HSP70_2"/>
    <property type="match status" value="1"/>
</dbReference>
<dbReference type="GO" id="GO:0140662">
    <property type="term" value="F:ATP-dependent protein folding chaperone"/>
    <property type="evidence" value="ECO:0007669"/>
    <property type="project" value="InterPro"/>
</dbReference>
<evidence type="ECO:0000256" key="4">
    <source>
        <dbReference type="ARBA" id="ARBA00022553"/>
    </source>
</evidence>
<keyword evidence="13" id="KW-1185">Reference proteome</keyword>
<dbReference type="RefSeq" id="WP_078932363.1">
    <property type="nucleotide sequence ID" value="NZ_FUWG01000003.1"/>
</dbReference>
<keyword evidence="5 9" id="KW-0547">Nucleotide-binding</keyword>
<dbReference type="GO" id="GO:0005524">
    <property type="term" value="F:ATP binding"/>
    <property type="evidence" value="ECO:0007669"/>
    <property type="project" value="UniProtKB-UniRule"/>
</dbReference>
<dbReference type="InterPro" id="IPR018181">
    <property type="entry name" value="Heat_shock_70_CS"/>
</dbReference>
<dbReference type="InterPro" id="IPR029048">
    <property type="entry name" value="HSP70_C_sf"/>
</dbReference>
<dbReference type="Gene3D" id="2.60.34.10">
    <property type="entry name" value="Substrate Binding Domain Of DNAk, Chain A, domain 1"/>
    <property type="match status" value="1"/>
</dbReference>
<dbReference type="PANTHER" id="PTHR19375">
    <property type="entry name" value="HEAT SHOCK PROTEIN 70KDA"/>
    <property type="match status" value="1"/>
</dbReference>
<evidence type="ECO:0000313" key="12">
    <source>
        <dbReference type="EMBL" id="SJZ30308.1"/>
    </source>
</evidence>